<evidence type="ECO:0000313" key="11">
    <source>
        <dbReference type="EMBL" id="MDS0252964.1"/>
    </source>
</evidence>
<dbReference type="Gene3D" id="3.10.310.40">
    <property type="match status" value="1"/>
</dbReference>
<dbReference type="SUPFAM" id="SSF55186">
    <property type="entry name" value="ThrRS/AlaRS common domain"/>
    <property type="match status" value="1"/>
</dbReference>
<evidence type="ECO:0000256" key="8">
    <source>
        <dbReference type="ARBA" id="ARBA00022917"/>
    </source>
</evidence>
<dbReference type="PANTHER" id="PTHR11777:SF9">
    <property type="entry name" value="ALANINE--TRNA LIGASE, CYTOPLASMIC"/>
    <property type="match status" value="1"/>
</dbReference>
<evidence type="ECO:0000259" key="10">
    <source>
        <dbReference type="PROSITE" id="PS50860"/>
    </source>
</evidence>
<dbReference type="InterPro" id="IPR018165">
    <property type="entry name" value="Ala-tRNA-synth_IIc_core"/>
</dbReference>
<evidence type="ECO:0000256" key="1">
    <source>
        <dbReference type="ARBA" id="ARBA00008226"/>
    </source>
</evidence>
<dbReference type="InterPro" id="IPR009000">
    <property type="entry name" value="Transl_B-barrel_sf"/>
</dbReference>
<keyword evidence="2" id="KW-0820">tRNA-binding</keyword>
<dbReference type="SMART" id="SM00863">
    <property type="entry name" value="tRNA_SAD"/>
    <property type="match status" value="1"/>
</dbReference>
<dbReference type="Proteomes" id="UP001248536">
    <property type="component" value="Unassembled WGS sequence"/>
</dbReference>
<dbReference type="InterPro" id="IPR018164">
    <property type="entry name" value="Ala-tRNA-synth_IIc_N"/>
</dbReference>
<dbReference type="PANTHER" id="PTHR11777">
    <property type="entry name" value="ALANYL-TRNA SYNTHETASE"/>
    <property type="match status" value="1"/>
</dbReference>
<evidence type="ECO:0000256" key="2">
    <source>
        <dbReference type="ARBA" id="ARBA00022555"/>
    </source>
</evidence>
<keyword evidence="8" id="KW-0648">Protein biosynthesis</keyword>
<keyword evidence="5" id="KW-0862">Zinc</keyword>
<accession>A0ABU2EXG3</accession>
<dbReference type="PROSITE" id="PS50860">
    <property type="entry name" value="AA_TRNA_LIGASE_II_ALA"/>
    <property type="match status" value="1"/>
</dbReference>
<keyword evidence="4" id="KW-0547">Nucleotide-binding</keyword>
<protein>
    <submittedName>
        <fullName evidence="11">DHHA1 domain-containing protein</fullName>
    </submittedName>
</protein>
<dbReference type="EMBL" id="JAMQCP010000001">
    <property type="protein sequence ID" value="MDS0252964.1"/>
    <property type="molecule type" value="Genomic_DNA"/>
</dbReference>
<evidence type="ECO:0000256" key="3">
    <source>
        <dbReference type="ARBA" id="ARBA00022598"/>
    </source>
</evidence>
<keyword evidence="6" id="KW-0067">ATP-binding</keyword>
<dbReference type="RefSeq" id="WP_005535088.1">
    <property type="nucleotide sequence ID" value="NZ_BAABDY010000003.1"/>
</dbReference>
<name>A0ABU2EXG3_HALAR</name>
<dbReference type="Pfam" id="PF07973">
    <property type="entry name" value="tRNA_SAD"/>
    <property type="match status" value="1"/>
</dbReference>
<evidence type="ECO:0000256" key="7">
    <source>
        <dbReference type="ARBA" id="ARBA00022884"/>
    </source>
</evidence>
<proteinExistence type="inferred from homology"/>
<evidence type="ECO:0000256" key="9">
    <source>
        <dbReference type="ARBA" id="ARBA00023146"/>
    </source>
</evidence>
<keyword evidence="12" id="KW-1185">Reference proteome</keyword>
<dbReference type="InterPro" id="IPR018163">
    <property type="entry name" value="Thr/Ala-tRNA-synth_IIc_edit"/>
</dbReference>
<comment type="similarity">
    <text evidence="1">Belongs to the class-II aminoacyl-tRNA synthetase family.</text>
</comment>
<evidence type="ECO:0000256" key="6">
    <source>
        <dbReference type="ARBA" id="ARBA00022840"/>
    </source>
</evidence>
<evidence type="ECO:0000256" key="4">
    <source>
        <dbReference type="ARBA" id="ARBA00022741"/>
    </source>
</evidence>
<organism evidence="11 12">
    <name type="scientific">Haloarcula argentinensis</name>
    <dbReference type="NCBI Taxonomy" id="43776"/>
    <lineage>
        <taxon>Archaea</taxon>
        <taxon>Methanobacteriati</taxon>
        <taxon>Methanobacteriota</taxon>
        <taxon>Stenosarchaea group</taxon>
        <taxon>Halobacteria</taxon>
        <taxon>Halobacteriales</taxon>
        <taxon>Haloarculaceae</taxon>
        <taxon>Haloarcula</taxon>
    </lineage>
</organism>
<comment type="caution">
    <text evidence="11">The sequence shown here is derived from an EMBL/GenBank/DDBJ whole genome shotgun (WGS) entry which is preliminary data.</text>
</comment>
<dbReference type="Gene3D" id="3.30.980.10">
    <property type="entry name" value="Threonyl-trna Synthetase, Chain A, domain 2"/>
    <property type="match status" value="1"/>
</dbReference>
<evidence type="ECO:0000256" key="5">
    <source>
        <dbReference type="ARBA" id="ARBA00022833"/>
    </source>
</evidence>
<dbReference type="Pfam" id="PF02272">
    <property type="entry name" value="DHHA1"/>
    <property type="match status" value="1"/>
</dbReference>
<keyword evidence="7" id="KW-0694">RNA-binding</keyword>
<evidence type="ECO:0000313" key="12">
    <source>
        <dbReference type="Proteomes" id="UP001248536"/>
    </source>
</evidence>
<dbReference type="InterPro" id="IPR003156">
    <property type="entry name" value="DHHA1_dom"/>
</dbReference>
<reference evidence="11 12" key="1">
    <citation type="submission" date="2022-06" db="EMBL/GenBank/DDBJ databases">
        <title>Haloarcula sp. a new haloarchaeum isolate from saline soil.</title>
        <authorList>
            <person name="Strakova D."/>
            <person name="Galisteo C."/>
            <person name="Sanchez-Porro C."/>
            <person name="Ventosa A."/>
        </authorList>
    </citation>
    <scope>NUCLEOTIDE SEQUENCE [LARGE SCALE GENOMIC DNA]</scope>
    <source>
        <strain evidence="11 12">JCM 15760</strain>
    </source>
</reference>
<gene>
    <name evidence="11" type="ORF">NC662_04440</name>
</gene>
<sequence length="416" mass="44103">MTGTAAAEPTVMTFTSTVDRIDSTAVVLAETYFYAEGGGQPADRGTLGGVEVVDVQHRNGDIVHELAEPPAFEPGETVESQIDTAFRTYCMRAHTASHVLYGAGRRLLSDLGYGGFDISATIPDDAGGDEFGPAISGKVRVDFETTTEIDDETLTELERLTNRAVWESYDVTWEEIPRDEALDRDDIAFNTKTEEGIEGETVRVVTIEDWDVAACGGTHVGNTREIGPVTVLGRSNPGEGLTRVEFAVGPRAIRRRTTEHERAMAAAQSLDTNVTELPDAVDGVQSERDDLRNTVSDLRERLVDSRLAELRDAAVEVDGQRWLIGTVAGLDANALADRAESAVDDDIDVAALVDADGQYLGVGTTGGVDAGEVVDQVTTEFGGGGGGRPTVAQGGGLGADGDAIVAFLRDLSGNVD</sequence>
<keyword evidence="3" id="KW-0436">Ligase</keyword>
<dbReference type="Pfam" id="PF01411">
    <property type="entry name" value="tRNA-synt_2c"/>
    <property type="match status" value="1"/>
</dbReference>
<dbReference type="InterPro" id="IPR050058">
    <property type="entry name" value="Ala-tRNA_ligase"/>
</dbReference>
<dbReference type="Gene3D" id="2.40.30.130">
    <property type="match status" value="1"/>
</dbReference>
<dbReference type="SUPFAM" id="SSF50447">
    <property type="entry name" value="Translation proteins"/>
    <property type="match status" value="1"/>
</dbReference>
<feature type="domain" description="Alanyl-transfer RNA synthetases family profile" evidence="10">
    <location>
        <begin position="1"/>
        <end position="258"/>
    </location>
</feature>
<dbReference type="InterPro" id="IPR012947">
    <property type="entry name" value="tRNA_SAD"/>
</dbReference>
<keyword evidence="9" id="KW-0030">Aminoacyl-tRNA synthetase</keyword>